<evidence type="ECO:0000313" key="2">
    <source>
        <dbReference type="EMBL" id="NKY36882.1"/>
    </source>
</evidence>
<dbReference type="EMBL" id="JAAXOO010000007">
    <property type="protein sequence ID" value="NKY36882.1"/>
    <property type="molecule type" value="Genomic_DNA"/>
</dbReference>
<evidence type="ECO:0000256" key="1">
    <source>
        <dbReference type="SAM" id="MobiDB-lite"/>
    </source>
</evidence>
<proteinExistence type="predicted"/>
<sequence>MKDVPGELSRQLQRMADNMIELLSRRTGPYLHDTVGDVADEVRAARRTIGDASEHAGREIEKASGGRSPEHTEATPLEDNVHSPPRLIDRSVPGQRYYKQDSSNPRLHAEGKVLGSSLFVSLRTKLENGQRSTLLSGQEQFQAILKFFEGKFTSIAGNWQFGSNLAGLNELTAKGLSPEAAAARTWTGKQAARAGFERVEIVNVEGSPGKYTSAMVEFTR</sequence>
<evidence type="ECO:0000313" key="3">
    <source>
        <dbReference type="Proteomes" id="UP000565715"/>
    </source>
</evidence>
<dbReference type="RefSeq" id="WP_157112672.1">
    <property type="nucleotide sequence ID" value="NZ_JAAXOO010000007.1"/>
</dbReference>
<keyword evidence="3" id="KW-1185">Reference proteome</keyword>
<feature type="compositionally biased region" description="Basic and acidic residues" evidence="1">
    <location>
        <begin position="49"/>
        <end position="73"/>
    </location>
</feature>
<accession>A0A846XLK0</accession>
<protein>
    <recommendedName>
        <fullName evidence="4">Bacterial CdiA-CT RNAse A domain-containing protein</fullName>
    </recommendedName>
</protein>
<feature type="region of interest" description="Disordered" evidence="1">
    <location>
        <begin position="49"/>
        <end position="92"/>
    </location>
</feature>
<organism evidence="2 3">
    <name type="scientific">Nocardia speluncae</name>
    <dbReference type="NCBI Taxonomy" id="419477"/>
    <lineage>
        <taxon>Bacteria</taxon>
        <taxon>Bacillati</taxon>
        <taxon>Actinomycetota</taxon>
        <taxon>Actinomycetes</taxon>
        <taxon>Mycobacteriales</taxon>
        <taxon>Nocardiaceae</taxon>
        <taxon>Nocardia</taxon>
    </lineage>
</organism>
<gene>
    <name evidence="2" type="ORF">HGA13_28000</name>
</gene>
<dbReference type="Proteomes" id="UP000565715">
    <property type="component" value="Unassembled WGS sequence"/>
</dbReference>
<dbReference type="AlphaFoldDB" id="A0A846XLK0"/>
<reference evidence="2 3" key="1">
    <citation type="submission" date="2020-04" db="EMBL/GenBank/DDBJ databases">
        <title>MicrobeNet Type strains.</title>
        <authorList>
            <person name="Nicholson A.C."/>
        </authorList>
    </citation>
    <scope>NUCLEOTIDE SEQUENCE [LARGE SCALE GENOMIC DNA]</scope>
    <source>
        <strain evidence="2 3">DSM 45078</strain>
    </source>
</reference>
<evidence type="ECO:0008006" key="4">
    <source>
        <dbReference type="Google" id="ProtNLM"/>
    </source>
</evidence>
<name>A0A846XLK0_9NOCA</name>
<comment type="caution">
    <text evidence="2">The sequence shown here is derived from an EMBL/GenBank/DDBJ whole genome shotgun (WGS) entry which is preliminary data.</text>
</comment>